<evidence type="ECO:0000256" key="4">
    <source>
        <dbReference type="ARBA" id="ARBA00022695"/>
    </source>
</evidence>
<dbReference type="InterPro" id="IPR034154">
    <property type="entry name" value="TOPRIM_DnaG/twinkle"/>
</dbReference>
<proteinExistence type="predicted"/>
<evidence type="ECO:0000256" key="6">
    <source>
        <dbReference type="ARBA" id="ARBA00023163"/>
    </source>
</evidence>
<keyword evidence="2" id="KW-0639">Primosome</keyword>
<dbReference type="GO" id="GO:0003677">
    <property type="term" value="F:DNA binding"/>
    <property type="evidence" value="ECO:0007669"/>
    <property type="project" value="InterPro"/>
</dbReference>
<dbReference type="GO" id="GO:0008270">
    <property type="term" value="F:zinc ion binding"/>
    <property type="evidence" value="ECO:0007669"/>
    <property type="project" value="InterPro"/>
</dbReference>
<dbReference type="Gene3D" id="3.90.580.10">
    <property type="entry name" value="Zinc finger, CHC2-type domain"/>
    <property type="match status" value="1"/>
</dbReference>
<evidence type="ECO:0000256" key="1">
    <source>
        <dbReference type="ARBA" id="ARBA00022478"/>
    </source>
</evidence>
<keyword evidence="4" id="KW-0548">Nucleotidyltransferase</keyword>
<evidence type="ECO:0000259" key="8">
    <source>
        <dbReference type="SMART" id="SM00778"/>
    </source>
</evidence>
<keyword evidence="6" id="KW-0804">Transcription</keyword>
<dbReference type="EMBL" id="KR091911">
    <property type="protein sequence ID" value="AKN19302.1"/>
    <property type="molecule type" value="Genomic_DNA"/>
</dbReference>
<dbReference type="SMART" id="SM00778">
    <property type="entry name" value="Prim_Zn_Ribbon"/>
    <property type="match status" value="1"/>
</dbReference>
<evidence type="ECO:0000256" key="2">
    <source>
        <dbReference type="ARBA" id="ARBA00022515"/>
    </source>
</evidence>
<evidence type="ECO:0000313" key="9">
    <source>
        <dbReference type="EMBL" id="AKN19302.1"/>
    </source>
</evidence>
<geneLocation type="plasmid" evidence="9">
    <name>pRH-1238</name>
</geneLocation>
<evidence type="ECO:0000256" key="5">
    <source>
        <dbReference type="ARBA" id="ARBA00022705"/>
    </source>
</evidence>
<dbReference type="GO" id="GO:0006269">
    <property type="term" value="P:DNA replication, synthesis of primer"/>
    <property type="evidence" value="ECO:0007669"/>
    <property type="project" value="UniProtKB-KW"/>
</dbReference>
<sequence>MAHSPGVGVSLKPWRRGFKEASMLGFTLRRKPMSYYKADTVREAANGNWLFILAALAPHLEPALRKPGRHVSCPIHGGKDGFRLFKDAHLTGGGVCNTCGANHDGFELLMWLNNWDFKQCLSEVGDYLGVEKEQPQYQQAAAPTRAPVQAKAPVQQEPMKVNNKVLDSKNRKKSIAGTLIAHGKAPYEHNEDNELSYFAFIRDKSGLERTIWGVDLERAIGESEAKYGDEIVMTNLGREPVTVVVEVKDEQGNVVREQPMQTHRNTWLVERRGATVTQFRARSNGGVEPVSHHVESAPVVNRKVETPAPQVQPAATQPEEQSSENKPKVVPMFREQPKPWLLELQEEMEKRMERERAYSARLREKIEKVWNECLPFSSHVTEPMRLYFKNRELLFKVDEVEKTDCLRFNPAMAYYDEDGNEVGKFPAIVCAIRDVEGNLVTLHRTYLTQNGKKAKVGNAKKMMPIPDGLDVNGAAIRLGEPTEGILGVAEGLETALSAYRVTQIPVWSTVNATLMESFEVPEGVHTVLIWADKDKSVTGEKSANVLKAKLEKRGIRVYVLLPKLPIPPRAKGIDWNDVLMSQGSLGFPNARYLRDFIARRRAEYGRH</sequence>
<feature type="region of interest" description="Disordered" evidence="7">
    <location>
        <begin position="301"/>
        <end position="328"/>
    </location>
</feature>
<keyword evidence="1" id="KW-0240">DNA-directed RNA polymerase</keyword>
<dbReference type="InterPro" id="IPR006171">
    <property type="entry name" value="TOPRIM_dom"/>
</dbReference>
<dbReference type="CDD" id="cd01029">
    <property type="entry name" value="TOPRIM_primases"/>
    <property type="match status" value="1"/>
</dbReference>
<dbReference type="Pfam" id="PF08273">
    <property type="entry name" value="Zn_Ribbon_Prim"/>
    <property type="match status" value="1"/>
</dbReference>
<dbReference type="GO" id="GO:0000428">
    <property type="term" value="C:DNA-directed RNA polymerase complex"/>
    <property type="evidence" value="ECO:0007669"/>
    <property type="project" value="UniProtKB-KW"/>
</dbReference>
<reference evidence="9" key="1">
    <citation type="journal article" date="2015" name="Antimicrob. Agents Chemother.">
        <title>IncA/C Plasmid Carrying blaNDM-1, blaCMY-16, and fosA3 in a Salmonella enterica Serovar Corvallis Strain Isolated from a Migratory Wild Bird in Germany.</title>
        <authorList>
            <person name="Villa L."/>
            <person name="Guerra B."/>
            <person name="Schmoger S."/>
            <person name="Fischer J."/>
            <person name="Helmuth R."/>
            <person name="Zong Z."/>
            <person name="Garcia-Fernandez A."/>
            <person name="Carattoli A."/>
        </authorList>
    </citation>
    <scope>NUCLEOTIDE SEQUENCE</scope>
    <source>
        <strain evidence="9">RH-1238</strain>
        <plasmid evidence="9">pRH-1238</plasmid>
    </source>
</reference>
<dbReference type="InterPro" id="IPR036977">
    <property type="entry name" value="DNA_primase_Znf_CHC2"/>
</dbReference>
<dbReference type="GO" id="GO:0016779">
    <property type="term" value="F:nucleotidyltransferase activity"/>
    <property type="evidence" value="ECO:0007669"/>
    <property type="project" value="UniProtKB-KW"/>
</dbReference>
<accession>A0A0H3YDB8</accession>
<dbReference type="AlphaFoldDB" id="A0A0H3YDB8"/>
<feature type="compositionally biased region" description="Low complexity" evidence="7">
    <location>
        <begin position="306"/>
        <end position="320"/>
    </location>
</feature>
<keyword evidence="9" id="KW-0614">Plasmid</keyword>
<organism evidence="9">
    <name type="scientific">Salmonella enterica subsp. enterica serovar Corvallis</name>
    <dbReference type="NCBI Taxonomy" id="593905"/>
    <lineage>
        <taxon>Bacteria</taxon>
        <taxon>Pseudomonadati</taxon>
        <taxon>Pseudomonadota</taxon>
        <taxon>Gammaproteobacteria</taxon>
        <taxon>Enterobacterales</taxon>
        <taxon>Enterobacteriaceae</taxon>
        <taxon>Salmonella</taxon>
    </lineage>
</organism>
<dbReference type="GO" id="GO:0004386">
    <property type="term" value="F:helicase activity"/>
    <property type="evidence" value="ECO:0007669"/>
    <property type="project" value="InterPro"/>
</dbReference>
<evidence type="ECO:0000256" key="3">
    <source>
        <dbReference type="ARBA" id="ARBA00022679"/>
    </source>
</evidence>
<dbReference type="GO" id="GO:1990077">
    <property type="term" value="C:primosome complex"/>
    <property type="evidence" value="ECO:0007669"/>
    <property type="project" value="UniProtKB-KW"/>
</dbReference>
<protein>
    <submittedName>
        <fullName evidence="9">Putative DNA primase protein</fullName>
    </submittedName>
</protein>
<name>A0A0H3YDB8_SALET</name>
<keyword evidence="5" id="KW-0235">DNA replication</keyword>
<dbReference type="Pfam" id="PF23639">
    <property type="entry name" value="DUF7146"/>
    <property type="match status" value="1"/>
</dbReference>
<keyword evidence="3" id="KW-0808">Transferase</keyword>
<feature type="domain" description="DNA primase/helicase Gp4 N-terminal Bacteriophage T7-like" evidence="8">
    <location>
        <begin position="68"/>
        <end position="106"/>
    </location>
</feature>
<dbReference type="InterPro" id="IPR055570">
    <property type="entry name" value="DUF7146"/>
</dbReference>
<evidence type="ECO:0000256" key="7">
    <source>
        <dbReference type="SAM" id="MobiDB-lite"/>
    </source>
</evidence>
<dbReference type="SUPFAM" id="SSF57783">
    <property type="entry name" value="Zinc beta-ribbon"/>
    <property type="match status" value="1"/>
</dbReference>
<dbReference type="Pfam" id="PF13362">
    <property type="entry name" value="Toprim_3"/>
    <property type="match status" value="1"/>
</dbReference>
<dbReference type="InterPro" id="IPR013237">
    <property type="entry name" value="Phage_T7_Gp4_N"/>
</dbReference>